<sequence length="1002" mass="114661">MFTQNQWQISSERFTALLDTLDFVKDPRWAIEEILVNAAADAFPSFGPQDMYTAIRSHVSNHTNLSALYKFQAVLLPVSLNDLQLTLFSVFHISTASVAFGWAQATATLEEMIQHAKNSPSTTNLNVAEIISTADCYRAMRPLSLKMCDCLYLMLNFYTQQRDPDIDLSDEFVHKLVEKLPTLRTLFELWALTLIFGSDQKLSAQNIKMGNFVTAPALYRPVFDKLATRPINNISNLYDKQQELVITNSITMELEDSHQAQLQALSPPQQCRLPSVPFIFTTPSPPPHDEITTVVERTIEDTTVYIDKPSVESPVYSIPQVTDRISTKNNVDLHCQITESPIDHIIIDLTSDAESQNKTQGDCMTALSGSLDIEKSNNTNTQQQSYSVKKELVPSTKLNSPKPISESPSFPSPTTTSSNNTNVEYINVPISNFFDDKVLKTTISKVQKSSKKFRMVSGNDTIKINKYGLILIPQKDYALKRFLLKQFEEMKHLHTQREELTKEILKWFHWPELNEDLDWYIPYCENCQIKEKYLPTLFCNKQVEHLIFYPFAQPHIFKITLNSFETEICLTIMCRFTQYIIGIPVLLNTNNENIIERILEAIKKIGKQLRPIHLSWDDGLLCLETKDSETWLKKKGIKRVPKESFHPLISFHLAERCNEFLKLIRSHENNIFPLSFSFKLLEQLVVKQNAINIKKSTLTPKVVLNEYTCDLTKKNKKAGLELAKELTNCFNRHTHSEYTKGLQNEFKVSSFFPENSLVFVALPVNQHFDSDLDKAKYQADLSLVNNMKLELIGPFSIVRANQNQYGCSYSLMMPPAWNVNGKINDTFENQYVILPLMINVPKDKVFQLLKEGPHININNSFLKIKPPVYKSKNGKYLVTQLENSQVIVIGIRSPSMLENENNRRREKNKNENMIYDSVGVCNNFSNTEFQKTHQVSYDISSSSTNSQRRALNNIRGCTCKNISGGLSDPLCSIHITPIPFHSKRKYDNSGDDVVKRFVRSNK</sequence>
<feature type="region of interest" description="Disordered" evidence="1">
    <location>
        <begin position="374"/>
        <end position="418"/>
    </location>
</feature>
<dbReference type="RefSeq" id="XP_031853546.1">
    <property type="nucleotide sequence ID" value="XM_031997655.1"/>
</dbReference>
<evidence type="ECO:0000313" key="3">
    <source>
        <dbReference type="Proteomes" id="UP000398389"/>
    </source>
</evidence>
<dbReference type="Proteomes" id="UP000398389">
    <property type="component" value="Unassembled WGS sequence"/>
</dbReference>
<proteinExistence type="predicted"/>
<dbReference type="Gene3D" id="1.10.340.70">
    <property type="match status" value="1"/>
</dbReference>
<organism evidence="2 3">
    <name type="scientific">Magnusiomyces paraingens</name>
    <dbReference type="NCBI Taxonomy" id="2606893"/>
    <lineage>
        <taxon>Eukaryota</taxon>
        <taxon>Fungi</taxon>
        <taxon>Dikarya</taxon>
        <taxon>Ascomycota</taxon>
        <taxon>Saccharomycotina</taxon>
        <taxon>Dipodascomycetes</taxon>
        <taxon>Dipodascales</taxon>
        <taxon>Dipodascaceae</taxon>
        <taxon>Magnusiomyces</taxon>
    </lineage>
</organism>
<gene>
    <name evidence="2" type="ORF">SAPINGB_P002937</name>
</gene>
<feature type="compositionally biased region" description="Polar residues" evidence="1">
    <location>
        <begin position="376"/>
        <end position="387"/>
    </location>
</feature>
<dbReference type="GeneID" id="43581755"/>
<accession>A0A5E8BIX6</accession>
<reference evidence="2 3" key="1">
    <citation type="submission" date="2019-09" db="EMBL/GenBank/DDBJ databases">
        <authorList>
            <person name="Brejova B."/>
        </authorList>
    </citation>
    <scope>NUCLEOTIDE SEQUENCE [LARGE SCALE GENOMIC DNA]</scope>
</reference>
<protein>
    <submittedName>
        <fullName evidence="2">Uncharacterized protein</fullName>
    </submittedName>
</protein>
<keyword evidence="3" id="KW-1185">Reference proteome</keyword>
<evidence type="ECO:0000256" key="1">
    <source>
        <dbReference type="SAM" id="MobiDB-lite"/>
    </source>
</evidence>
<evidence type="ECO:0000313" key="2">
    <source>
        <dbReference type="EMBL" id="VVT50959.1"/>
    </source>
</evidence>
<dbReference type="AlphaFoldDB" id="A0A5E8BIX6"/>
<dbReference type="EMBL" id="CABVLU010000002">
    <property type="protein sequence ID" value="VVT50959.1"/>
    <property type="molecule type" value="Genomic_DNA"/>
</dbReference>
<name>A0A5E8BIX6_9ASCO</name>
<feature type="compositionally biased region" description="Low complexity" evidence="1">
    <location>
        <begin position="400"/>
        <end position="418"/>
    </location>
</feature>